<accession>A0A6J7CWY4</accession>
<dbReference type="InterPro" id="IPR011335">
    <property type="entry name" value="Restrct_endonuc-II-like"/>
</dbReference>
<gene>
    <name evidence="2" type="ORF">UFOPK3376_00239</name>
</gene>
<dbReference type="Gene3D" id="3.40.960.10">
    <property type="entry name" value="VSR Endonuclease"/>
    <property type="match status" value="1"/>
</dbReference>
<protein>
    <submittedName>
        <fullName evidence="2">Unannotated protein</fullName>
    </submittedName>
</protein>
<evidence type="ECO:0000313" key="2">
    <source>
        <dbReference type="EMBL" id="CAB4860579.1"/>
    </source>
</evidence>
<dbReference type="Pfam" id="PF18741">
    <property type="entry name" value="MTES_1575"/>
    <property type="match status" value="1"/>
</dbReference>
<evidence type="ECO:0000259" key="1">
    <source>
        <dbReference type="Pfam" id="PF18741"/>
    </source>
</evidence>
<feature type="domain" description="Restriction endonuclease type II-like" evidence="1">
    <location>
        <begin position="242"/>
        <end position="304"/>
    </location>
</feature>
<dbReference type="EMBL" id="CAFBLP010000003">
    <property type="protein sequence ID" value="CAB4860579.1"/>
    <property type="molecule type" value="Genomic_DNA"/>
</dbReference>
<organism evidence="2">
    <name type="scientific">freshwater metagenome</name>
    <dbReference type="NCBI Taxonomy" id="449393"/>
    <lineage>
        <taxon>unclassified sequences</taxon>
        <taxon>metagenomes</taxon>
        <taxon>ecological metagenomes</taxon>
    </lineage>
</organism>
<reference evidence="2" key="1">
    <citation type="submission" date="2020-05" db="EMBL/GenBank/DDBJ databases">
        <authorList>
            <person name="Chiriac C."/>
            <person name="Salcher M."/>
            <person name="Ghai R."/>
            <person name="Kavagutti S V."/>
        </authorList>
    </citation>
    <scope>NUCLEOTIDE SEQUENCE</scope>
</reference>
<sequence length="321" mass="35712">MTTSALFDLLRDQHGAVSHAQLEALDVSAKRRRHKVDTGEWTQAAPGVIVANSTPRSWEQQATIALLCGGGPLVLSHSAAARVHRFDGFDRNESVHVLASRHQSPCTPPWVTVHFSRRLEPADVTVVEGLGVTTVATTLVHIAGIDTSRNASNRRHAASNRAGQALDGVLRSGVSPQWIRETAERWKGHGVSGPPALLALLDDRVGKRLPRSWFQRLANEVLRGSGIRLQDEYPVHDPTTGRLLAELDLAHPELRVGVECQSWQWHGSPSAQRRDTTRRRRLRALGWEIADVWWNDLHRRAEVVADLVTLIERQRKMRTGS</sequence>
<proteinExistence type="predicted"/>
<dbReference type="InterPro" id="IPR049468">
    <property type="entry name" value="Restrct_endonuc-II-like_dom"/>
</dbReference>
<dbReference type="AlphaFoldDB" id="A0A6J7CWY4"/>
<name>A0A6J7CWY4_9ZZZZ</name>
<dbReference type="SUPFAM" id="SSF52980">
    <property type="entry name" value="Restriction endonuclease-like"/>
    <property type="match status" value="1"/>
</dbReference>